<feature type="transmembrane region" description="Helical" evidence="10">
    <location>
        <begin position="126"/>
        <end position="143"/>
    </location>
</feature>
<feature type="transmembrane region" description="Helical" evidence="10">
    <location>
        <begin position="163"/>
        <end position="189"/>
    </location>
</feature>
<protein>
    <recommendedName>
        <fullName evidence="11">G-protein coupled receptors family 1 profile domain-containing protein</fullName>
    </recommendedName>
</protein>
<keyword evidence="2 8" id="KW-0812">Transmembrane</keyword>
<comment type="subcellular location">
    <subcellularLocation>
        <location evidence="1">Membrane</location>
        <topology evidence="1">Multi-pass membrane protein</topology>
    </subcellularLocation>
</comment>
<evidence type="ECO:0000256" key="3">
    <source>
        <dbReference type="ARBA" id="ARBA00022989"/>
    </source>
</evidence>
<dbReference type="PANTHER" id="PTHR24243:SF230">
    <property type="entry name" value="G-PROTEIN COUPLED RECEPTORS FAMILY 1 PROFILE DOMAIN-CONTAINING PROTEIN"/>
    <property type="match status" value="1"/>
</dbReference>
<proteinExistence type="inferred from homology"/>
<keyword evidence="7 8" id="KW-0807">Transducer</keyword>
<dbReference type="GO" id="GO:0016020">
    <property type="term" value="C:membrane"/>
    <property type="evidence" value="ECO:0007669"/>
    <property type="project" value="UniProtKB-SubCell"/>
</dbReference>
<evidence type="ECO:0000256" key="1">
    <source>
        <dbReference type="ARBA" id="ARBA00004141"/>
    </source>
</evidence>
<sequence>MVDLLNNAISFFAVFETVVGVPGNILSAYLIITDSTTRITTRLFMVFLSIFDLAMVCVGPPKYFLQLHYNFTMTHYSEASCYGVNIMHSFVSDMAVYALCGVAVERFIVVAFPASSQRIITVKTTLISFAMLSFIFCTKNFSFNYSIFEYRNNSCLPRQGMDGLFYVDFVVFAVIPYLILLPCNLFIFVTLRKRRILLKNTINGSSDASTRAMRESMVMQIKQQNMKDNYQPKQEGSKRKKKKPENVVKVLMGLTFAHILFTLPATIIRLLILHGFTNETIDKVKSWLTLLIYTNNATTFFVYLITLSNFRKRVFSAFHFLNKSISLCGNKHDNDNAENFNKNHQNGNKTGADHNEITINKP</sequence>
<gene>
    <name evidence="12" type="ORF">Ciccas_012732</name>
</gene>
<dbReference type="Proteomes" id="UP001626550">
    <property type="component" value="Unassembled WGS sequence"/>
</dbReference>
<feature type="transmembrane region" description="Helical" evidence="10">
    <location>
        <begin position="284"/>
        <end position="305"/>
    </location>
</feature>
<evidence type="ECO:0000256" key="9">
    <source>
        <dbReference type="SAM" id="MobiDB-lite"/>
    </source>
</evidence>
<dbReference type="PANTHER" id="PTHR24243">
    <property type="entry name" value="G-PROTEIN COUPLED RECEPTOR"/>
    <property type="match status" value="1"/>
</dbReference>
<reference evidence="12 13" key="1">
    <citation type="submission" date="2024-11" db="EMBL/GenBank/DDBJ databases">
        <title>Adaptive evolution of stress response genes in parasites aligns with host niche diversity.</title>
        <authorList>
            <person name="Hahn C."/>
            <person name="Resl P."/>
        </authorList>
    </citation>
    <scope>NUCLEOTIDE SEQUENCE [LARGE SCALE GENOMIC DNA]</scope>
    <source>
        <strain evidence="12">EGGRZ-B1_66</strain>
        <tissue evidence="12">Body</tissue>
    </source>
</reference>
<keyword evidence="13" id="KW-1185">Reference proteome</keyword>
<keyword evidence="6 8" id="KW-0675">Receptor</keyword>
<dbReference type="AlphaFoldDB" id="A0ABD2PMJ6"/>
<evidence type="ECO:0000259" key="11">
    <source>
        <dbReference type="PROSITE" id="PS50262"/>
    </source>
</evidence>
<name>A0ABD2PMJ6_9PLAT</name>
<evidence type="ECO:0000256" key="10">
    <source>
        <dbReference type="SAM" id="Phobius"/>
    </source>
</evidence>
<dbReference type="PRINTS" id="PR00237">
    <property type="entry name" value="GPCRRHODOPSN"/>
</dbReference>
<dbReference type="Gene3D" id="1.20.1070.10">
    <property type="entry name" value="Rhodopsin 7-helix transmembrane proteins"/>
    <property type="match status" value="1"/>
</dbReference>
<organism evidence="12 13">
    <name type="scientific">Cichlidogyrus casuarinus</name>
    <dbReference type="NCBI Taxonomy" id="1844966"/>
    <lineage>
        <taxon>Eukaryota</taxon>
        <taxon>Metazoa</taxon>
        <taxon>Spiralia</taxon>
        <taxon>Lophotrochozoa</taxon>
        <taxon>Platyhelminthes</taxon>
        <taxon>Monogenea</taxon>
        <taxon>Monopisthocotylea</taxon>
        <taxon>Dactylogyridea</taxon>
        <taxon>Ancyrocephalidae</taxon>
        <taxon>Cichlidogyrus</taxon>
    </lineage>
</organism>
<dbReference type="EMBL" id="JBJKFK010004763">
    <property type="protein sequence ID" value="KAL3308731.1"/>
    <property type="molecule type" value="Genomic_DNA"/>
</dbReference>
<keyword evidence="4 8" id="KW-0297">G-protein coupled receptor</keyword>
<dbReference type="Pfam" id="PF00001">
    <property type="entry name" value="7tm_1"/>
    <property type="match status" value="1"/>
</dbReference>
<dbReference type="PROSITE" id="PS00237">
    <property type="entry name" value="G_PROTEIN_RECEP_F1_1"/>
    <property type="match status" value="1"/>
</dbReference>
<accession>A0ABD2PMJ6</accession>
<feature type="transmembrane region" description="Helical" evidence="10">
    <location>
        <begin position="12"/>
        <end position="32"/>
    </location>
</feature>
<feature type="compositionally biased region" description="Polar residues" evidence="9">
    <location>
        <begin position="339"/>
        <end position="349"/>
    </location>
</feature>
<evidence type="ECO:0000256" key="5">
    <source>
        <dbReference type="ARBA" id="ARBA00023136"/>
    </source>
</evidence>
<evidence type="ECO:0000256" key="8">
    <source>
        <dbReference type="RuleBase" id="RU000688"/>
    </source>
</evidence>
<evidence type="ECO:0000313" key="12">
    <source>
        <dbReference type="EMBL" id="KAL3308731.1"/>
    </source>
</evidence>
<dbReference type="PROSITE" id="PS50262">
    <property type="entry name" value="G_PROTEIN_RECEP_F1_2"/>
    <property type="match status" value="1"/>
</dbReference>
<feature type="domain" description="G-protein coupled receptors family 1 profile" evidence="11">
    <location>
        <begin position="23"/>
        <end position="303"/>
    </location>
</feature>
<dbReference type="CDD" id="cd00637">
    <property type="entry name" value="7tm_classA_rhodopsin-like"/>
    <property type="match status" value="1"/>
</dbReference>
<feature type="region of interest" description="Disordered" evidence="9">
    <location>
        <begin position="339"/>
        <end position="362"/>
    </location>
</feature>
<dbReference type="SUPFAM" id="SSF81321">
    <property type="entry name" value="Family A G protein-coupled receptor-like"/>
    <property type="match status" value="1"/>
</dbReference>
<dbReference type="InterPro" id="IPR017452">
    <property type="entry name" value="GPCR_Rhodpsn_7TM"/>
</dbReference>
<evidence type="ECO:0000256" key="4">
    <source>
        <dbReference type="ARBA" id="ARBA00023040"/>
    </source>
</evidence>
<comment type="caution">
    <text evidence="12">The sequence shown here is derived from an EMBL/GenBank/DDBJ whole genome shotgun (WGS) entry which is preliminary data.</text>
</comment>
<dbReference type="InterPro" id="IPR000276">
    <property type="entry name" value="GPCR_Rhodpsn"/>
</dbReference>
<keyword evidence="5 10" id="KW-0472">Membrane</keyword>
<evidence type="ECO:0000256" key="6">
    <source>
        <dbReference type="ARBA" id="ARBA00023170"/>
    </source>
</evidence>
<evidence type="ECO:0000256" key="7">
    <source>
        <dbReference type="ARBA" id="ARBA00023224"/>
    </source>
</evidence>
<feature type="transmembrane region" description="Helical" evidence="10">
    <location>
        <begin position="44"/>
        <end position="64"/>
    </location>
</feature>
<evidence type="ECO:0000313" key="13">
    <source>
        <dbReference type="Proteomes" id="UP001626550"/>
    </source>
</evidence>
<feature type="transmembrane region" description="Helical" evidence="10">
    <location>
        <begin position="247"/>
        <end position="272"/>
    </location>
</feature>
<evidence type="ECO:0000256" key="2">
    <source>
        <dbReference type="ARBA" id="ARBA00022692"/>
    </source>
</evidence>
<comment type="similarity">
    <text evidence="8">Belongs to the G-protein coupled receptor 1 family.</text>
</comment>
<keyword evidence="3 10" id="KW-1133">Transmembrane helix</keyword>
<dbReference type="GO" id="GO:0004930">
    <property type="term" value="F:G protein-coupled receptor activity"/>
    <property type="evidence" value="ECO:0007669"/>
    <property type="project" value="UniProtKB-KW"/>
</dbReference>